<dbReference type="EMBL" id="CM000364">
    <property type="protein sequence ID" value="EDX12078.1"/>
    <property type="molecule type" value="Genomic_DNA"/>
</dbReference>
<dbReference type="AlphaFoldDB" id="B4R0F3"/>
<sequence length="71" mass="8452">MFAREVRISSLRSFHRHNEIPNKASFFINERPQRKNRNCNPFPPPKLCSERISDRIVSHRIEATIYVRSEA</sequence>
<reference evidence="1 2" key="1">
    <citation type="journal article" date="2007" name="Nature">
        <title>Evolution of genes and genomes on the Drosophila phylogeny.</title>
        <authorList>
            <consortium name="Drosophila 12 Genomes Consortium"/>
            <person name="Clark A.G."/>
            <person name="Eisen M.B."/>
            <person name="Smith D.R."/>
            <person name="Bergman C.M."/>
            <person name="Oliver B."/>
            <person name="Markow T.A."/>
            <person name="Kaufman T.C."/>
            <person name="Kellis M."/>
            <person name="Gelbart W."/>
            <person name="Iyer V.N."/>
            <person name="Pollard D.A."/>
            <person name="Sackton T.B."/>
            <person name="Larracuente A.M."/>
            <person name="Singh N.D."/>
            <person name="Abad J.P."/>
            <person name="Abt D.N."/>
            <person name="Adryan B."/>
            <person name="Aguade M."/>
            <person name="Akashi H."/>
            <person name="Anderson W.W."/>
            <person name="Aquadro C.F."/>
            <person name="Ardell D.H."/>
            <person name="Arguello R."/>
            <person name="Artieri C.G."/>
            <person name="Barbash D.A."/>
            <person name="Barker D."/>
            <person name="Barsanti P."/>
            <person name="Batterham P."/>
            <person name="Batzoglou S."/>
            <person name="Begun D."/>
            <person name="Bhutkar A."/>
            <person name="Blanco E."/>
            <person name="Bosak S.A."/>
            <person name="Bradley R.K."/>
            <person name="Brand A.D."/>
            <person name="Brent M.R."/>
            <person name="Brooks A.N."/>
            <person name="Brown R.H."/>
            <person name="Butlin R.K."/>
            <person name="Caggese C."/>
            <person name="Calvi B.R."/>
            <person name="Bernardo de Carvalho A."/>
            <person name="Caspi A."/>
            <person name="Castrezana S."/>
            <person name="Celniker S.E."/>
            <person name="Chang J.L."/>
            <person name="Chapple C."/>
            <person name="Chatterji S."/>
            <person name="Chinwalla A."/>
            <person name="Civetta A."/>
            <person name="Clifton S.W."/>
            <person name="Comeron J.M."/>
            <person name="Costello J.C."/>
            <person name="Coyne J.A."/>
            <person name="Daub J."/>
            <person name="David R.G."/>
            <person name="Delcher A.L."/>
            <person name="Delehaunty K."/>
            <person name="Do C.B."/>
            <person name="Ebling H."/>
            <person name="Edwards K."/>
            <person name="Eickbush T."/>
            <person name="Evans J.D."/>
            <person name="Filipski A."/>
            <person name="Findeiss S."/>
            <person name="Freyhult E."/>
            <person name="Fulton L."/>
            <person name="Fulton R."/>
            <person name="Garcia A.C."/>
            <person name="Gardiner A."/>
            <person name="Garfield D.A."/>
            <person name="Garvin B.E."/>
            <person name="Gibson G."/>
            <person name="Gilbert D."/>
            <person name="Gnerre S."/>
            <person name="Godfrey J."/>
            <person name="Good R."/>
            <person name="Gotea V."/>
            <person name="Gravely B."/>
            <person name="Greenberg A.J."/>
            <person name="Griffiths-Jones S."/>
            <person name="Gross S."/>
            <person name="Guigo R."/>
            <person name="Gustafson E.A."/>
            <person name="Haerty W."/>
            <person name="Hahn M.W."/>
            <person name="Halligan D.L."/>
            <person name="Halpern A.L."/>
            <person name="Halter G.M."/>
            <person name="Han M.V."/>
            <person name="Heger A."/>
            <person name="Hillier L."/>
            <person name="Hinrichs A.S."/>
            <person name="Holmes I."/>
            <person name="Hoskins R.A."/>
            <person name="Hubisz M.J."/>
            <person name="Hultmark D."/>
            <person name="Huntley M.A."/>
            <person name="Jaffe D.B."/>
            <person name="Jagadeeshan S."/>
            <person name="Jeck W.R."/>
            <person name="Johnson J."/>
            <person name="Jones C.D."/>
            <person name="Jordan W.C."/>
            <person name="Karpen G.H."/>
            <person name="Kataoka E."/>
            <person name="Keightley P.D."/>
            <person name="Kheradpour P."/>
            <person name="Kirkness E.F."/>
            <person name="Koerich L.B."/>
            <person name="Kristiansen K."/>
            <person name="Kudrna D."/>
            <person name="Kulathinal R.J."/>
            <person name="Kumar S."/>
            <person name="Kwok R."/>
            <person name="Lander E."/>
            <person name="Langley C.H."/>
            <person name="Lapoint R."/>
            <person name="Lazzaro B.P."/>
            <person name="Lee S.J."/>
            <person name="Levesque L."/>
            <person name="Li R."/>
            <person name="Lin C.F."/>
            <person name="Lin M.F."/>
            <person name="Lindblad-Toh K."/>
            <person name="Llopart A."/>
            <person name="Long M."/>
            <person name="Low L."/>
            <person name="Lozovsky E."/>
            <person name="Lu J."/>
            <person name="Luo M."/>
            <person name="Machado C.A."/>
            <person name="Makalowski W."/>
            <person name="Marzo M."/>
            <person name="Matsuda M."/>
            <person name="Matzkin L."/>
            <person name="McAllister B."/>
            <person name="McBride C.S."/>
            <person name="McKernan B."/>
            <person name="McKernan K."/>
            <person name="Mendez-Lago M."/>
            <person name="Minx P."/>
            <person name="Mollenhauer M.U."/>
            <person name="Montooth K."/>
            <person name="Mount S.M."/>
            <person name="Mu X."/>
            <person name="Myers E."/>
            <person name="Negre B."/>
            <person name="Newfeld S."/>
            <person name="Nielsen R."/>
            <person name="Noor M.A."/>
            <person name="O'Grady P."/>
            <person name="Pachter L."/>
            <person name="Papaceit M."/>
            <person name="Parisi M.J."/>
            <person name="Parisi M."/>
            <person name="Parts L."/>
            <person name="Pedersen J.S."/>
            <person name="Pesole G."/>
            <person name="Phillippy A.M."/>
            <person name="Ponting C.P."/>
            <person name="Pop M."/>
            <person name="Porcelli D."/>
            <person name="Powell J.R."/>
            <person name="Prohaska S."/>
            <person name="Pruitt K."/>
            <person name="Puig M."/>
            <person name="Quesneville H."/>
            <person name="Ram K.R."/>
            <person name="Rand D."/>
            <person name="Rasmussen M.D."/>
            <person name="Reed L.K."/>
            <person name="Reenan R."/>
            <person name="Reily A."/>
            <person name="Remington K.A."/>
            <person name="Rieger T.T."/>
            <person name="Ritchie M.G."/>
            <person name="Robin C."/>
            <person name="Rogers Y.H."/>
            <person name="Rohde C."/>
            <person name="Rozas J."/>
            <person name="Rubenfield M.J."/>
            <person name="Ruiz A."/>
            <person name="Russo S."/>
            <person name="Salzberg S.L."/>
            <person name="Sanchez-Gracia A."/>
            <person name="Saranga D.J."/>
            <person name="Sato H."/>
            <person name="Schaeffer S.W."/>
            <person name="Schatz M.C."/>
            <person name="Schlenke T."/>
            <person name="Schwartz R."/>
            <person name="Segarra C."/>
            <person name="Singh R.S."/>
            <person name="Sirot L."/>
            <person name="Sirota M."/>
            <person name="Sisneros N.B."/>
            <person name="Smith C.D."/>
            <person name="Smith T.F."/>
            <person name="Spieth J."/>
            <person name="Stage D.E."/>
            <person name="Stark A."/>
            <person name="Stephan W."/>
            <person name="Strausberg R.L."/>
            <person name="Strempel S."/>
            <person name="Sturgill D."/>
            <person name="Sutton G."/>
            <person name="Sutton G.G."/>
            <person name="Tao W."/>
            <person name="Teichmann S."/>
            <person name="Tobari Y.N."/>
            <person name="Tomimura Y."/>
            <person name="Tsolas J.M."/>
            <person name="Valente V.L."/>
            <person name="Venter E."/>
            <person name="Venter J.C."/>
            <person name="Vicario S."/>
            <person name="Vieira F.G."/>
            <person name="Vilella A.J."/>
            <person name="Villasante A."/>
            <person name="Walenz B."/>
            <person name="Wang J."/>
            <person name="Wasserman M."/>
            <person name="Watts T."/>
            <person name="Wilson D."/>
            <person name="Wilson R.K."/>
            <person name="Wing R.A."/>
            <person name="Wolfner M.F."/>
            <person name="Wong A."/>
            <person name="Wong G.K."/>
            <person name="Wu C.I."/>
            <person name="Wu G."/>
            <person name="Yamamoto D."/>
            <person name="Yang H.P."/>
            <person name="Yang S.P."/>
            <person name="Yorke J.A."/>
            <person name="Yoshida K."/>
            <person name="Zdobnov E."/>
            <person name="Zhang P."/>
            <person name="Zhang Y."/>
            <person name="Zimin A.V."/>
            <person name="Baldwin J."/>
            <person name="Abdouelleil A."/>
            <person name="Abdulkadir J."/>
            <person name="Abebe A."/>
            <person name="Abera B."/>
            <person name="Abreu J."/>
            <person name="Acer S.C."/>
            <person name="Aftuck L."/>
            <person name="Alexander A."/>
            <person name="An P."/>
            <person name="Anderson E."/>
            <person name="Anderson S."/>
            <person name="Arachi H."/>
            <person name="Azer M."/>
            <person name="Bachantsang P."/>
            <person name="Barry A."/>
            <person name="Bayul T."/>
            <person name="Berlin A."/>
            <person name="Bessette D."/>
            <person name="Bloom T."/>
            <person name="Blye J."/>
            <person name="Boguslavskiy L."/>
            <person name="Bonnet C."/>
            <person name="Boukhgalter B."/>
            <person name="Bourzgui I."/>
            <person name="Brown A."/>
            <person name="Cahill P."/>
            <person name="Channer S."/>
            <person name="Cheshatsang Y."/>
            <person name="Chuda L."/>
            <person name="Citroen M."/>
            <person name="Collymore A."/>
            <person name="Cooke P."/>
            <person name="Costello M."/>
            <person name="D'Aco K."/>
            <person name="Daza R."/>
            <person name="De Haan G."/>
            <person name="DeGray S."/>
            <person name="DeMaso C."/>
            <person name="Dhargay N."/>
            <person name="Dooley K."/>
            <person name="Dooley E."/>
            <person name="Doricent M."/>
            <person name="Dorje P."/>
            <person name="Dorjee K."/>
            <person name="Dupes A."/>
            <person name="Elong R."/>
            <person name="Falk J."/>
            <person name="Farina A."/>
            <person name="Faro S."/>
            <person name="Ferguson D."/>
            <person name="Fisher S."/>
            <person name="Foley C.D."/>
            <person name="Franke A."/>
            <person name="Friedrich D."/>
            <person name="Gadbois L."/>
            <person name="Gearin G."/>
            <person name="Gearin C.R."/>
            <person name="Giannoukos G."/>
            <person name="Goode T."/>
            <person name="Graham J."/>
            <person name="Grandbois E."/>
            <person name="Grewal S."/>
            <person name="Gyaltsen K."/>
            <person name="Hafez N."/>
            <person name="Hagos B."/>
            <person name="Hall J."/>
            <person name="Henson C."/>
            <person name="Hollinger A."/>
            <person name="Honan T."/>
            <person name="Huard M.D."/>
            <person name="Hughes L."/>
            <person name="Hurhula B."/>
            <person name="Husby M.E."/>
            <person name="Kamat A."/>
            <person name="Kanga B."/>
            <person name="Kashin S."/>
            <person name="Khazanovich D."/>
            <person name="Kisner P."/>
            <person name="Lance K."/>
            <person name="Lara M."/>
            <person name="Lee W."/>
            <person name="Lennon N."/>
            <person name="Letendre F."/>
            <person name="LeVine R."/>
            <person name="Lipovsky A."/>
            <person name="Liu X."/>
            <person name="Liu J."/>
            <person name="Liu S."/>
            <person name="Lokyitsang T."/>
            <person name="Lokyitsang Y."/>
            <person name="Lubonja R."/>
            <person name="Lui A."/>
            <person name="MacDonald P."/>
            <person name="Magnisalis V."/>
            <person name="Maru K."/>
            <person name="Matthews C."/>
            <person name="McCusker W."/>
            <person name="McDonough S."/>
            <person name="Mehta T."/>
            <person name="Meldrim J."/>
            <person name="Meneus L."/>
            <person name="Mihai O."/>
            <person name="Mihalev A."/>
            <person name="Mihova T."/>
            <person name="Mittelman R."/>
            <person name="Mlenga V."/>
            <person name="Montmayeur A."/>
            <person name="Mulrain L."/>
            <person name="Navidi A."/>
            <person name="Naylor J."/>
            <person name="Negash T."/>
            <person name="Nguyen T."/>
            <person name="Nguyen N."/>
            <person name="Nicol R."/>
            <person name="Norbu C."/>
            <person name="Norbu N."/>
            <person name="Novod N."/>
            <person name="O'Neill B."/>
            <person name="Osman S."/>
            <person name="Markiewicz E."/>
            <person name="Oyono O.L."/>
            <person name="Patti C."/>
            <person name="Phunkhang P."/>
            <person name="Pierre F."/>
            <person name="Priest M."/>
            <person name="Raghuraman S."/>
            <person name="Rege F."/>
            <person name="Reyes R."/>
            <person name="Rise C."/>
            <person name="Rogov P."/>
            <person name="Ross K."/>
            <person name="Ryan E."/>
            <person name="Settipalli S."/>
            <person name="Shea T."/>
            <person name="Sherpa N."/>
            <person name="Shi L."/>
            <person name="Shih D."/>
            <person name="Sparrow T."/>
            <person name="Spaulding J."/>
            <person name="Stalker J."/>
            <person name="Stange-Thomann N."/>
            <person name="Stavropoulos S."/>
            <person name="Stone C."/>
            <person name="Strader C."/>
            <person name="Tesfaye S."/>
            <person name="Thomson T."/>
            <person name="Thoulutsang Y."/>
            <person name="Thoulutsang D."/>
            <person name="Topham K."/>
            <person name="Topping I."/>
            <person name="Tsamla T."/>
            <person name="Vassiliev H."/>
            <person name="Vo A."/>
            <person name="Wangchuk T."/>
            <person name="Wangdi T."/>
            <person name="Weiand M."/>
            <person name="Wilkinson J."/>
            <person name="Wilson A."/>
            <person name="Yadav S."/>
            <person name="Young G."/>
            <person name="Yu Q."/>
            <person name="Zembek L."/>
            <person name="Zhong D."/>
            <person name="Zimmer A."/>
            <person name="Zwirko Z."/>
            <person name="Jaffe D.B."/>
            <person name="Alvarez P."/>
            <person name="Brockman W."/>
            <person name="Butler J."/>
            <person name="Chin C."/>
            <person name="Gnerre S."/>
            <person name="Grabherr M."/>
            <person name="Kleber M."/>
            <person name="Mauceli E."/>
            <person name="MacCallum I."/>
        </authorList>
    </citation>
    <scope>NUCLEOTIDE SEQUENCE [LARGE SCALE GENOMIC DNA]</scope>
    <source>
        <strain evidence="2">white501</strain>
    </source>
</reference>
<name>B4R0F3_DROSI</name>
<organism evidence="1 2">
    <name type="scientific">Drosophila simulans</name>
    <name type="common">Fruit fly</name>
    <dbReference type="NCBI Taxonomy" id="7240"/>
    <lineage>
        <taxon>Eukaryota</taxon>
        <taxon>Metazoa</taxon>
        <taxon>Ecdysozoa</taxon>
        <taxon>Arthropoda</taxon>
        <taxon>Hexapoda</taxon>
        <taxon>Insecta</taxon>
        <taxon>Pterygota</taxon>
        <taxon>Neoptera</taxon>
        <taxon>Endopterygota</taxon>
        <taxon>Diptera</taxon>
        <taxon>Brachycera</taxon>
        <taxon>Muscomorpha</taxon>
        <taxon>Ephydroidea</taxon>
        <taxon>Drosophilidae</taxon>
        <taxon>Drosophila</taxon>
        <taxon>Sophophora</taxon>
    </lineage>
</organism>
<dbReference type="HOGENOM" id="CLU_2742789_0_0_1"/>
<keyword evidence="2" id="KW-1185">Reference proteome</keyword>
<proteinExistence type="predicted"/>
<dbReference type="Proteomes" id="UP000000304">
    <property type="component" value="Chromosome 3R"/>
</dbReference>
<protein>
    <submittedName>
        <fullName evidence="1">GD19427</fullName>
    </submittedName>
</protein>
<evidence type="ECO:0000313" key="2">
    <source>
        <dbReference type="Proteomes" id="UP000000304"/>
    </source>
</evidence>
<accession>B4R0F3</accession>
<evidence type="ECO:0000313" key="1">
    <source>
        <dbReference type="EMBL" id="EDX12078.1"/>
    </source>
</evidence>
<gene>
    <name evidence="1" type="primary">Dsim\GD19427</name>
    <name evidence="1" type="ORF">Dsim_GD19427</name>
</gene>